<feature type="transmembrane region" description="Helical" evidence="7">
    <location>
        <begin position="177"/>
        <end position="198"/>
    </location>
</feature>
<protein>
    <submittedName>
        <fullName evidence="8">MATE family efflux transporter</fullName>
    </submittedName>
</protein>
<dbReference type="PANTHER" id="PTHR43549:SF3">
    <property type="entry name" value="MULTIDRUG RESISTANCE PROTEIN YPNP-RELATED"/>
    <property type="match status" value="1"/>
</dbReference>
<feature type="transmembrane region" description="Helical" evidence="7">
    <location>
        <begin position="59"/>
        <end position="92"/>
    </location>
</feature>
<dbReference type="InterPro" id="IPR052031">
    <property type="entry name" value="Membrane_Transporter-Flippase"/>
</dbReference>
<dbReference type="EMBL" id="JBBMFE010000003">
    <property type="protein sequence ID" value="MEQ2471738.1"/>
    <property type="molecule type" value="Genomic_DNA"/>
</dbReference>
<evidence type="ECO:0000256" key="4">
    <source>
        <dbReference type="ARBA" id="ARBA00022692"/>
    </source>
</evidence>
<sequence length="453" mass="48926">MSETIEKKSSGQHGMLMTEGSILKNIFLFSIPLILGNLLQQTYNAVDSIIVGNCVGSNALAAVGAGASLIYLLIAFSQGASVGAGIIISQYLGARDSEHVRTAVHTAVTVALILGALLTIGGLRFTRPLLIWMNTPEEVLEDAVLYLRIYSGGMVFNVLYNMMAGILNAAGNSRRSLLYLAAAAFTNIFMDVLLIAVLKMGVAGAAIATDMSQAASCILAFLFLLRVPADYQVHIPELRLNGFMALQILRVGLPTGIQNMVISLSNILVQAAVNGYGTAAMAGFGAYLKIDGFNILPVLSFSMAITTFVGQNYGAGNLKRVKKGMWVTLGMCIVYTVVTGALLLFFSRPALSLFTKDSTVIDFGQIAMRYFCPFYWLLAILHALAGTVRGTGKTVPPMVVLLLSLCLFRILWIRLILPGFHGIEGVYILYPFSWALGMVLMILYTWKGKWMSA</sequence>
<feature type="transmembrane region" description="Helical" evidence="7">
    <location>
        <begin position="145"/>
        <end position="170"/>
    </location>
</feature>
<evidence type="ECO:0000256" key="2">
    <source>
        <dbReference type="ARBA" id="ARBA00022448"/>
    </source>
</evidence>
<evidence type="ECO:0000256" key="1">
    <source>
        <dbReference type="ARBA" id="ARBA00004651"/>
    </source>
</evidence>
<reference evidence="8 9" key="1">
    <citation type="submission" date="2024-03" db="EMBL/GenBank/DDBJ databases">
        <title>Human intestinal bacterial collection.</title>
        <authorList>
            <person name="Pauvert C."/>
            <person name="Hitch T.C.A."/>
            <person name="Clavel T."/>
        </authorList>
    </citation>
    <scope>NUCLEOTIDE SEQUENCE [LARGE SCALE GENOMIC DNA]</scope>
    <source>
        <strain evidence="8 9">CLA-AA-H132</strain>
    </source>
</reference>
<feature type="transmembrane region" description="Helical" evidence="7">
    <location>
        <begin position="294"/>
        <end position="314"/>
    </location>
</feature>
<dbReference type="PANTHER" id="PTHR43549">
    <property type="entry name" value="MULTIDRUG RESISTANCE PROTEIN YPNP-RELATED"/>
    <property type="match status" value="1"/>
</dbReference>
<accession>A0ABV1FEG7</accession>
<comment type="subcellular location">
    <subcellularLocation>
        <location evidence="1">Cell membrane</location>
        <topology evidence="1">Multi-pass membrane protein</topology>
    </subcellularLocation>
</comment>
<dbReference type="Proteomes" id="UP001438008">
    <property type="component" value="Unassembled WGS sequence"/>
</dbReference>
<keyword evidence="4 7" id="KW-0812">Transmembrane</keyword>
<evidence type="ECO:0000256" key="7">
    <source>
        <dbReference type="SAM" id="Phobius"/>
    </source>
</evidence>
<feature type="transmembrane region" description="Helical" evidence="7">
    <location>
        <begin position="326"/>
        <end position="346"/>
    </location>
</feature>
<dbReference type="InterPro" id="IPR048279">
    <property type="entry name" value="MdtK-like"/>
</dbReference>
<evidence type="ECO:0000313" key="9">
    <source>
        <dbReference type="Proteomes" id="UP001438008"/>
    </source>
</evidence>
<feature type="transmembrane region" description="Helical" evidence="7">
    <location>
        <begin position="397"/>
        <end position="415"/>
    </location>
</feature>
<dbReference type="NCBIfam" id="TIGR00797">
    <property type="entry name" value="matE"/>
    <property type="match status" value="1"/>
</dbReference>
<dbReference type="PIRSF" id="PIRSF006603">
    <property type="entry name" value="DinF"/>
    <property type="match status" value="1"/>
</dbReference>
<keyword evidence="3" id="KW-1003">Cell membrane</keyword>
<feature type="transmembrane region" description="Helical" evidence="7">
    <location>
        <begin position="21"/>
        <end position="39"/>
    </location>
</feature>
<feature type="transmembrane region" description="Helical" evidence="7">
    <location>
        <begin position="427"/>
        <end position="446"/>
    </location>
</feature>
<name>A0ABV1FEG7_9FIRM</name>
<comment type="caution">
    <text evidence="8">The sequence shown here is derived from an EMBL/GenBank/DDBJ whole genome shotgun (WGS) entry which is preliminary data.</text>
</comment>
<evidence type="ECO:0000313" key="8">
    <source>
        <dbReference type="EMBL" id="MEQ2471738.1"/>
    </source>
</evidence>
<feature type="transmembrane region" description="Helical" evidence="7">
    <location>
        <begin position="204"/>
        <end position="225"/>
    </location>
</feature>
<feature type="transmembrane region" description="Helical" evidence="7">
    <location>
        <begin position="267"/>
        <end position="288"/>
    </location>
</feature>
<proteinExistence type="predicted"/>
<dbReference type="RefSeq" id="WP_178040115.1">
    <property type="nucleotide sequence ID" value="NZ_JBBMFE010000003.1"/>
</dbReference>
<evidence type="ECO:0000256" key="3">
    <source>
        <dbReference type="ARBA" id="ARBA00022475"/>
    </source>
</evidence>
<dbReference type="CDD" id="cd13138">
    <property type="entry name" value="MATE_yoeA_like"/>
    <property type="match status" value="1"/>
</dbReference>
<feature type="transmembrane region" description="Helical" evidence="7">
    <location>
        <begin position="104"/>
        <end position="125"/>
    </location>
</feature>
<keyword evidence="5 7" id="KW-1133">Transmembrane helix</keyword>
<keyword evidence="6 7" id="KW-0472">Membrane</keyword>
<gene>
    <name evidence="8" type="ORF">WMO29_04430</name>
</gene>
<keyword evidence="2" id="KW-0813">Transport</keyword>
<keyword evidence="9" id="KW-1185">Reference proteome</keyword>
<evidence type="ECO:0000256" key="5">
    <source>
        <dbReference type="ARBA" id="ARBA00022989"/>
    </source>
</evidence>
<dbReference type="Pfam" id="PF01554">
    <property type="entry name" value="MatE"/>
    <property type="match status" value="2"/>
</dbReference>
<evidence type="ECO:0000256" key="6">
    <source>
        <dbReference type="ARBA" id="ARBA00023136"/>
    </source>
</evidence>
<feature type="transmembrane region" description="Helical" evidence="7">
    <location>
        <begin position="366"/>
        <end position="385"/>
    </location>
</feature>
<organism evidence="8 9">
    <name type="scientific">Laedolimicola intestinihominis</name>
    <dbReference type="NCBI Taxonomy" id="3133166"/>
    <lineage>
        <taxon>Bacteria</taxon>
        <taxon>Bacillati</taxon>
        <taxon>Bacillota</taxon>
        <taxon>Clostridia</taxon>
        <taxon>Lachnospirales</taxon>
        <taxon>Lachnospiraceae</taxon>
        <taxon>Laedolimicola</taxon>
    </lineage>
</organism>
<dbReference type="InterPro" id="IPR002528">
    <property type="entry name" value="MATE_fam"/>
</dbReference>